<dbReference type="GO" id="GO:0005829">
    <property type="term" value="C:cytosol"/>
    <property type="evidence" value="ECO:0007669"/>
    <property type="project" value="TreeGrafter"/>
</dbReference>
<dbReference type="InterPro" id="IPR001130">
    <property type="entry name" value="TatD-like"/>
</dbReference>
<evidence type="ECO:0000313" key="5">
    <source>
        <dbReference type="EMBL" id="EEV88361.1"/>
    </source>
</evidence>
<dbReference type="OrthoDB" id="9810005at2"/>
<dbReference type="InterPro" id="IPR032466">
    <property type="entry name" value="Metal_Hydrolase"/>
</dbReference>
<sequence>MLIDIGCNLASSRLLPHVKRILADARRAGVVQQIITGSDAASNETALALANSHAELYATAGFHPHHANDWQAPSHRLLLQTLAREPRCVAVGEMGLDYHRNLALPANQRRCFADQLAVAKTVQKPVFLHEREAFADFSAILGEALPELAGAVWHCFTGTRAQMETLAERGVYFGITGWICDPVRGAELRDTVRHIPDDRLMLESDAPYLTPKTLNPLPRVNEPQYLPEVLRVVAECRGQSEADVARITTENTRRFFGVS</sequence>
<reference evidence="5 6" key="1">
    <citation type="submission" date="2009-08" db="EMBL/GenBank/DDBJ databases">
        <authorList>
            <person name="Qin X."/>
            <person name="Bachman B."/>
            <person name="Battles P."/>
            <person name="Bell A."/>
            <person name="Bess C."/>
            <person name="Bickham C."/>
            <person name="Chaboub L."/>
            <person name="Chen D."/>
            <person name="Coyle M."/>
            <person name="Deiros D.R."/>
            <person name="Dinh H."/>
            <person name="Forbes L."/>
            <person name="Fowler G."/>
            <person name="Francisco L."/>
            <person name="Fu Q."/>
            <person name="Gubbala S."/>
            <person name="Hale W."/>
            <person name="Han Y."/>
            <person name="Hemphill L."/>
            <person name="Highlander S.K."/>
            <person name="Hirani K."/>
            <person name="Hogues M."/>
            <person name="Jackson L."/>
            <person name="Jakkamsetti A."/>
            <person name="Javaid M."/>
            <person name="Jiang H."/>
            <person name="Korchina V."/>
            <person name="Kovar C."/>
            <person name="Lara F."/>
            <person name="Lee S."/>
            <person name="Mata R."/>
            <person name="Mathew T."/>
            <person name="Moen C."/>
            <person name="Morales K."/>
            <person name="Munidasa M."/>
            <person name="Nazareth L."/>
            <person name="Ngo R."/>
            <person name="Nguyen L."/>
            <person name="Okwuonu G."/>
            <person name="Ongeri F."/>
            <person name="Patil S."/>
            <person name="Petrosino J."/>
            <person name="Pham C."/>
            <person name="Pham P."/>
            <person name="Pu L.-L."/>
            <person name="Puazo M."/>
            <person name="Raj R."/>
            <person name="Reid J."/>
            <person name="Rouhana J."/>
            <person name="Saada N."/>
            <person name="Shang Y."/>
            <person name="Simmons D."/>
            <person name="Thornton R."/>
            <person name="Warren J."/>
            <person name="Weissenberger G."/>
            <person name="Zhang J."/>
            <person name="Zhang L."/>
            <person name="Zhou C."/>
            <person name="Zhu D."/>
            <person name="Muzny D."/>
            <person name="Worley K."/>
            <person name="Gibbs R."/>
        </authorList>
    </citation>
    <scope>NUCLEOTIDE SEQUENCE [LARGE SCALE GENOMIC DNA]</scope>
    <source>
        <strain evidence="6">ATCC 15826 / DSM 8339 / NCTC 10426 / 6573</strain>
    </source>
</reference>
<organism evidence="5 6">
    <name type="scientific">Cardiobacterium hominis (strain ATCC 15826 / DSM 8339 / NCTC 10426 / 6573)</name>
    <dbReference type="NCBI Taxonomy" id="638300"/>
    <lineage>
        <taxon>Bacteria</taxon>
        <taxon>Pseudomonadati</taxon>
        <taxon>Pseudomonadota</taxon>
        <taxon>Gammaproteobacteria</taxon>
        <taxon>Cardiobacteriales</taxon>
        <taxon>Cardiobacteriaceae</taxon>
        <taxon>Cardiobacterium</taxon>
    </lineage>
</organism>
<name>C8NAN0_CARH6</name>
<dbReference type="GO" id="GO:0016788">
    <property type="term" value="F:hydrolase activity, acting on ester bonds"/>
    <property type="evidence" value="ECO:0007669"/>
    <property type="project" value="InterPro"/>
</dbReference>
<dbReference type="RefSeq" id="WP_004143526.1">
    <property type="nucleotide sequence ID" value="NZ_GG694031.1"/>
</dbReference>
<dbReference type="STRING" id="2718.CHUV0807_1664"/>
<dbReference type="EMBL" id="ACKY01000089">
    <property type="protein sequence ID" value="EEV88361.1"/>
    <property type="molecule type" value="Genomic_DNA"/>
</dbReference>
<comment type="caution">
    <text evidence="5">The sequence shown here is derived from an EMBL/GenBank/DDBJ whole genome shotgun (WGS) entry which is preliminary data.</text>
</comment>
<evidence type="ECO:0000256" key="2">
    <source>
        <dbReference type="ARBA" id="ARBA00022723"/>
    </source>
</evidence>
<evidence type="ECO:0000313" key="6">
    <source>
        <dbReference type="Proteomes" id="UP000004870"/>
    </source>
</evidence>
<dbReference type="Pfam" id="PF01026">
    <property type="entry name" value="TatD_DNase"/>
    <property type="match status" value="1"/>
</dbReference>
<dbReference type="PANTHER" id="PTHR46124:SF3">
    <property type="entry name" value="HYDROLASE"/>
    <property type="match status" value="1"/>
</dbReference>
<dbReference type="GO" id="GO:0046872">
    <property type="term" value="F:metal ion binding"/>
    <property type="evidence" value="ECO:0007669"/>
    <property type="project" value="UniProtKB-KW"/>
</dbReference>
<protein>
    <submittedName>
        <fullName evidence="5">Hydrolase, TatD family</fullName>
        <ecNumber evidence="5">3.1.21.-</ecNumber>
    </submittedName>
</protein>
<gene>
    <name evidence="5" type="primary">tatD</name>
    <name evidence="5" type="ORF">HMPREF0198_1558</name>
</gene>
<dbReference type="AlphaFoldDB" id="C8NAN0"/>
<evidence type="ECO:0000256" key="4">
    <source>
        <dbReference type="PIRSR" id="PIRSR005902-1"/>
    </source>
</evidence>
<keyword evidence="3 5" id="KW-0378">Hydrolase</keyword>
<dbReference type="EC" id="3.1.21.-" evidence="5"/>
<dbReference type="GeneID" id="84790746"/>
<keyword evidence="2 4" id="KW-0479">Metal-binding</keyword>
<feature type="binding site" evidence="4">
    <location>
        <position position="154"/>
    </location>
    <ligand>
        <name>a divalent metal cation</name>
        <dbReference type="ChEBI" id="CHEBI:60240"/>
        <label>2</label>
    </ligand>
</feature>
<feature type="binding site" evidence="4">
    <location>
        <position position="205"/>
    </location>
    <ligand>
        <name>a divalent metal cation</name>
        <dbReference type="ChEBI" id="CHEBI:60240"/>
        <label>1</label>
    </ligand>
</feature>
<dbReference type="SUPFAM" id="SSF51556">
    <property type="entry name" value="Metallo-dependent hydrolases"/>
    <property type="match status" value="1"/>
</dbReference>
<accession>C8NAN0</accession>
<dbReference type="CDD" id="cd01310">
    <property type="entry name" value="TatD_DNAse"/>
    <property type="match status" value="1"/>
</dbReference>
<dbReference type="Gene3D" id="3.20.20.140">
    <property type="entry name" value="Metal-dependent hydrolases"/>
    <property type="match status" value="1"/>
</dbReference>
<dbReference type="FunFam" id="3.20.20.140:FF:000005">
    <property type="entry name" value="TatD family hydrolase"/>
    <property type="match status" value="1"/>
</dbReference>
<evidence type="ECO:0000256" key="1">
    <source>
        <dbReference type="ARBA" id="ARBA00009275"/>
    </source>
</evidence>
<dbReference type="Proteomes" id="UP000004870">
    <property type="component" value="Unassembled WGS sequence"/>
</dbReference>
<proteinExistence type="inferred from homology"/>
<feature type="binding site" evidence="4">
    <location>
        <position position="129"/>
    </location>
    <ligand>
        <name>a divalent metal cation</name>
        <dbReference type="ChEBI" id="CHEBI:60240"/>
        <label>2</label>
    </ligand>
</feature>
<feature type="binding site" evidence="4">
    <location>
        <position position="93"/>
    </location>
    <ligand>
        <name>a divalent metal cation</name>
        <dbReference type="ChEBI" id="CHEBI:60240"/>
        <label>1</label>
    </ligand>
</feature>
<dbReference type="PANTHER" id="PTHR46124">
    <property type="entry name" value="D-AMINOACYL-TRNA DEACYLASE"/>
    <property type="match status" value="1"/>
</dbReference>
<dbReference type="PIRSF" id="PIRSF005902">
    <property type="entry name" value="DNase_TatD"/>
    <property type="match status" value="1"/>
</dbReference>
<keyword evidence="6" id="KW-1185">Reference proteome</keyword>
<evidence type="ECO:0000256" key="3">
    <source>
        <dbReference type="ARBA" id="ARBA00022801"/>
    </source>
</evidence>
<dbReference type="HOGENOM" id="CLU_031506_1_2_6"/>
<comment type="similarity">
    <text evidence="1">Belongs to the metallo-dependent hydrolases superfamily. TatD-type hydrolase family.</text>
</comment>